<protein>
    <submittedName>
        <fullName evidence="2">Uncharacterized protein</fullName>
    </submittedName>
</protein>
<gene>
    <name evidence="2" type="ORF">BDU57DRAFT_514533</name>
</gene>
<feature type="compositionally biased region" description="Polar residues" evidence="1">
    <location>
        <begin position="242"/>
        <end position="256"/>
    </location>
</feature>
<sequence>MLDRIHDWEPVEAAEIMRSFRDDSENEGREIRFVSERRRSREYAVRIMDPNASVFHPRIYNRAMNLRAEKRPKRLDWNLAPNGARPHTCPGGCDPGCPRGTTPMGKIWALERKRMAQKEAENAEVKRALEGLITISENRARQRAMLPPPRPAKSKPQPLSAEKLSQIQDASSDPSPNDPAPKPNLKLTMAQWQELDPLQLPATPRLKPLDLGLDADQHKRLDDPITPLERGSRSSSLGSSSMTDSPRQMTPSSSASPEPRRMPRLRLRLPSRPQPTSKYVRVAKQNRPKIDYYCNVLPLSATQVTEKYLGPRKTPATTNALANLEKHKVDISQMLTPAAQAAAQSLTLAHHRKNTPNNKKVVKKTHPKVESWQLDPDRH</sequence>
<keyword evidence="3" id="KW-1185">Reference proteome</keyword>
<feature type="region of interest" description="Disordered" evidence="1">
    <location>
        <begin position="206"/>
        <end position="279"/>
    </location>
</feature>
<reference evidence="2" key="1">
    <citation type="journal article" date="2020" name="Stud. Mycol.">
        <title>101 Dothideomycetes genomes: a test case for predicting lifestyles and emergence of pathogens.</title>
        <authorList>
            <person name="Haridas S."/>
            <person name="Albert R."/>
            <person name="Binder M."/>
            <person name="Bloem J."/>
            <person name="Labutti K."/>
            <person name="Salamov A."/>
            <person name="Andreopoulos B."/>
            <person name="Baker S."/>
            <person name="Barry K."/>
            <person name="Bills G."/>
            <person name="Bluhm B."/>
            <person name="Cannon C."/>
            <person name="Castanera R."/>
            <person name="Culley D."/>
            <person name="Daum C."/>
            <person name="Ezra D."/>
            <person name="Gonzalez J."/>
            <person name="Henrissat B."/>
            <person name="Kuo A."/>
            <person name="Liang C."/>
            <person name="Lipzen A."/>
            <person name="Lutzoni F."/>
            <person name="Magnuson J."/>
            <person name="Mondo S."/>
            <person name="Nolan M."/>
            <person name="Ohm R."/>
            <person name="Pangilinan J."/>
            <person name="Park H.-J."/>
            <person name="Ramirez L."/>
            <person name="Alfaro M."/>
            <person name="Sun H."/>
            <person name="Tritt A."/>
            <person name="Yoshinaga Y."/>
            <person name="Zwiers L.-H."/>
            <person name="Turgeon B."/>
            <person name="Goodwin S."/>
            <person name="Spatafora J."/>
            <person name="Crous P."/>
            <person name="Grigoriev I."/>
        </authorList>
    </citation>
    <scope>NUCLEOTIDE SEQUENCE</scope>
    <source>
        <strain evidence="2">HMLAC05119</strain>
    </source>
</reference>
<accession>A0A6A5QT30</accession>
<proteinExistence type="predicted"/>
<evidence type="ECO:0000313" key="3">
    <source>
        <dbReference type="Proteomes" id="UP000800096"/>
    </source>
</evidence>
<feature type="region of interest" description="Disordered" evidence="1">
    <location>
        <begin position="139"/>
        <end position="184"/>
    </location>
</feature>
<evidence type="ECO:0000256" key="1">
    <source>
        <dbReference type="SAM" id="MobiDB-lite"/>
    </source>
</evidence>
<feature type="compositionally biased region" description="Basic residues" evidence="1">
    <location>
        <begin position="349"/>
        <end position="366"/>
    </location>
</feature>
<name>A0A6A5QT30_AMPQU</name>
<dbReference type="OrthoDB" id="3788294at2759"/>
<dbReference type="Proteomes" id="UP000800096">
    <property type="component" value="Unassembled WGS sequence"/>
</dbReference>
<feature type="region of interest" description="Disordered" evidence="1">
    <location>
        <begin position="349"/>
        <end position="379"/>
    </location>
</feature>
<organism evidence="2 3">
    <name type="scientific">Ampelomyces quisqualis</name>
    <name type="common">Powdery mildew agent</name>
    <dbReference type="NCBI Taxonomy" id="50730"/>
    <lineage>
        <taxon>Eukaryota</taxon>
        <taxon>Fungi</taxon>
        <taxon>Dikarya</taxon>
        <taxon>Ascomycota</taxon>
        <taxon>Pezizomycotina</taxon>
        <taxon>Dothideomycetes</taxon>
        <taxon>Pleosporomycetidae</taxon>
        <taxon>Pleosporales</taxon>
        <taxon>Pleosporineae</taxon>
        <taxon>Phaeosphaeriaceae</taxon>
        <taxon>Ampelomyces</taxon>
    </lineage>
</organism>
<dbReference type="EMBL" id="ML979134">
    <property type="protein sequence ID" value="KAF1918008.1"/>
    <property type="molecule type" value="Genomic_DNA"/>
</dbReference>
<dbReference type="AlphaFoldDB" id="A0A6A5QT30"/>
<evidence type="ECO:0000313" key="2">
    <source>
        <dbReference type="EMBL" id="KAF1918008.1"/>
    </source>
</evidence>